<feature type="domain" description="Lipoyl-binding" evidence="5">
    <location>
        <begin position="23"/>
        <end position="105"/>
    </location>
</feature>
<evidence type="ECO:0000256" key="4">
    <source>
        <dbReference type="PIRSR" id="PIRSR617453-50"/>
    </source>
</evidence>
<proteinExistence type="inferred from homology"/>
<gene>
    <name evidence="3 6" type="primary">gcvH</name>
    <name evidence="6" type="ORF">NO1_0385</name>
</gene>
<evidence type="ECO:0000313" key="6">
    <source>
        <dbReference type="EMBL" id="GBR72929.1"/>
    </source>
</evidence>
<comment type="similarity">
    <text evidence="1 3">Belongs to the GcvH family.</text>
</comment>
<evidence type="ECO:0000256" key="2">
    <source>
        <dbReference type="ARBA" id="ARBA00022823"/>
    </source>
</evidence>
<dbReference type="CDD" id="cd06848">
    <property type="entry name" value="GCS_H"/>
    <property type="match status" value="1"/>
</dbReference>
<dbReference type="InterPro" id="IPR033753">
    <property type="entry name" value="GCV_H/Fam206"/>
</dbReference>
<dbReference type="InterPro" id="IPR000089">
    <property type="entry name" value="Biotin_lipoyl"/>
</dbReference>
<dbReference type="Pfam" id="PF01597">
    <property type="entry name" value="GCV_H"/>
    <property type="match status" value="1"/>
</dbReference>
<name>A0A388TB33_TERA1</name>
<evidence type="ECO:0000256" key="3">
    <source>
        <dbReference type="HAMAP-Rule" id="MF_00272"/>
    </source>
</evidence>
<dbReference type="SUPFAM" id="SSF51230">
    <property type="entry name" value="Single hybrid motif"/>
    <property type="match status" value="1"/>
</dbReference>
<dbReference type="NCBIfam" id="NF002270">
    <property type="entry name" value="PRK01202.1"/>
    <property type="match status" value="1"/>
</dbReference>
<dbReference type="InterPro" id="IPR002930">
    <property type="entry name" value="GCV_H"/>
</dbReference>
<comment type="subunit">
    <text evidence="3">The glycine cleavage system is composed of four proteins: P, T, L and H.</text>
</comment>
<accession>A0A388TB33</accession>
<dbReference type="NCBIfam" id="TIGR00527">
    <property type="entry name" value="gcvH"/>
    <property type="match status" value="1"/>
</dbReference>
<dbReference type="InterPro" id="IPR003016">
    <property type="entry name" value="2-oxoA_DH_lipoyl-BS"/>
</dbReference>
<dbReference type="Gene3D" id="2.40.50.100">
    <property type="match status" value="1"/>
</dbReference>
<comment type="caution">
    <text evidence="6">The sequence shown here is derived from an EMBL/GenBank/DDBJ whole genome shotgun (WGS) entry which is preliminary data.</text>
</comment>
<dbReference type="EMBL" id="BGZN01000004">
    <property type="protein sequence ID" value="GBR72929.1"/>
    <property type="molecule type" value="Genomic_DNA"/>
</dbReference>
<dbReference type="PANTHER" id="PTHR11715:SF3">
    <property type="entry name" value="GLYCINE CLEAVAGE SYSTEM H PROTEIN-RELATED"/>
    <property type="match status" value="1"/>
</dbReference>
<dbReference type="GO" id="GO:0005829">
    <property type="term" value="C:cytosol"/>
    <property type="evidence" value="ECO:0007669"/>
    <property type="project" value="TreeGrafter"/>
</dbReference>
<dbReference type="PROSITE" id="PS50968">
    <property type="entry name" value="BIOTINYL_LIPOYL"/>
    <property type="match status" value="1"/>
</dbReference>
<protein>
    <recommendedName>
        <fullName evidence="3">Glycine cleavage system H protein</fullName>
    </recommendedName>
</protein>
<comment type="function">
    <text evidence="3">The glycine cleavage system catalyzes the degradation of glycine. The H protein shuttles the methylamine group of glycine from the P protein to the T protein.</text>
</comment>
<evidence type="ECO:0000256" key="1">
    <source>
        <dbReference type="ARBA" id="ARBA00009249"/>
    </source>
</evidence>
<dbReference type="AlphaFoldDB" id="A0A388TB33"/>
<dbReference type="InterPro" id="IPR017453">
    <property type="entry name" value="GCV_H_sub"/>
</dbReference>
<dbReference type="PROSITE" id="PS00189">
    <property type="entry name" value="LIPOYL"/>
    <property type="match status" value="1"/>
</dbReference>
<dbReference type="GO" id="GO:0005960">
    <property type="term" value="C:glycine cleavage complex"/>
    <property type="evidence" value="ECO:0007669"/>
    <property type="project" value="InterPro"/>
</dbReference>
<keyword evidence="7" id="KW-1185">Reference proteome</keyword>
<dbReference type="PANTHER" id="PTHR11715">
    <property type="entry name" value="GLYCINE CLEAVAGE SYSTEM H PROTEIN"/>
    <property type="match status" value="1"/>
</dbReference>
<sequence>MSNIPEELKYTAEHEWVKIDGGSALVGITDHAQSELGDIVFVEMPAVGKQVAQNGDFGVVESVKTVSNLYSPLSGVVSAINPLLEKSPELVNQDPYGEGWIIKLKDFNPAEFSALLDAAQYKAKIGE</sequence>
<dbReference type="Proteomes" id="UP000269352">
    <property type="component" value="Unassembled WGS sequence"/>
</dbReference>
<organism evidence="6 7">
    <name type="scientific">Termititenax aidoneus</name>
    <dbReference type="NCBI Taxonomy" id="2218524"/>
    <lineage>
        <taxon>Bacteria</taxon>
        <taxon>Bacillati</taxon>
        <taxon>Candidatus Margulisiibacteriota</taxon>
        <taxon>Candidatus Termititenacia</taxon>
        <taxon>Candidatus Termititenacales</taxon>
        <taxon>Candidatus Termititenacaceae</taxon>
        <taxon>Candidatus Termititenax</taxon>
    </lineage>
</organism>
<reference evidence="6 7" key="1">
    <citation type="journal article" date="2019" name="ISME J.">
        <title>Genome analyses of uncultured TG2/ZB3 bacteria in 'Margulisbacteria' specifically attached to ectosymbiotic spirochetes of protists in the termite gut.</title>
        <authorList>
            <person name="Utami Y.D."/>
            <person name="Kuwahara H."/>
            <person name="Igai K."/>
            <person name="Murakami T."/>
            <person name="Sugaya K."/>
            <person name="Morikawa T."/>
            <person name="Nagura Y."/>
            <person name="Yuki M."/>
            <person name="Deevong P."/>
            <person name="Inoue T."/>
            <person name="Kihara K."/>
            <person name="Lo N."/>
            <person name="Yamada A."/>
            <person name="Ohkuma M."/>
            <person name="Hongoh Y."/>
        </authorList>
    </citation>
    <scope>NUCLEOTIDE SEQUENCE [LARGE SCALE GENOMIC DNA]</scope>
    <source>
        <strain evidence="6">NkOx7-01</strain>
    </source>
</reference>
<evidence type="ECO:0000259" key="5">
    <source>
        <dbReference type="PROSITE" id="PS50968"/>
    </source>
</evidence>
<dbReference type="GO" id="GO:0019464">
    <property type="term" value="P:glycine decarboxylation via glycine cleavage system"/>
    <property type="evidence" value="ECO:0007669"/>
    <property type="project" value="UniProtKB-UniRule"/>
</dbReference>
<evidence type="ECO:0000313" key="7">
    <source>
        <dbReference type="Proteomes" id="UP000269352"/>
    </source>
</evidence>
<keyword evidence="2 3" id="KW-0450">Lipoyl</keyword>
<feature type="modified residue" description="N6-lipoyllysine" evidence="3 4">
    <location>
        <position position="64"/>
    </location>
</feature>
<comment type="cofactor">
    <cofactor evidence="3">
        <name>(R)-lipoate</name>
        <dbReference type="ChEBI" id="CHEBI:83088"/>
    </cofactor>
    <text evidence="3">Binds 1 lipoyl cofactor covalently.</text>
</comment>
<dbReference type="HAMAP" id="MF_00272">
    <property type="entry name" value="GcvH"/>
    <property type="match status" value="1"/>
</dbReference>
<dbReference type="GO" id="GO:0009249">
    <property type="term" value="P:protein lipoylation"/>
    <property type="evidence" value="ECO:0007669"/>
    <property type="project" value="TreeGrafter"/>
</dbReference>
<dbReference type="InterPro" id="IPR011053">
    <property type="entry name" value="Single_hybrid_motif"/>
</dbReference>